<feature type="compositionally biased region" description="Acidic residues" evidence="1">
    <location>
        <begin position="140"/>
        <end position="150"/>
    </location>
</feature>
<protein>
    <submittedName>
        <fullName evidence="2">Uncharacterized protein</fullName>
    </submittedName>
</protein>
<evidence type="ECO:0000256" key="1">
    <source>
        <dbReference type="SAM" id="MobiDB-lite"/>
    </source>
</evidence>
<evidence type="ECO:0000313" key="2">
    <source>
        <dbReference type="EMBL" id="SFT01588.1"/>
    </source>
</evidence>
<dbReference type="STRING" id="683125.SAMN05660206_10939"/>
<reference evidence="2 3" key="1">
    <citation type="submission" date="2016-10" db="EMBL/GenBank/DDBJ databases">
        <authorList>
            <person name="de Groot N.N."/>
        </authorList>
    </citation>
    <scope>NUCLEOTIDE SEQUENCE [LARGE SCALE GENOMIC DNA]</scope>
    <source>
        <strain evidence="2 3">DSM 22789</strain>
    </source>
</reference>
<dbReference type="Proteomes" id="UP000198785">
    <property type="component" value="Unassembled WGS sequence"/>
</dbReference>
<accession>A0A1I6UJI0</accession>
<organism evidence="2 3">
    <name type="scientific">Sphingobacterium wenxiniae</name>
    <dbReference type="NCBI Taxonomy" id="683125"/>
    <lineage>
        <taxon>Bacteria</taxon>
        <taxon>Pseudomonadati</taxon>
        <taxon>Bacteroidota</taxon>
        <taxon>Sphingobacteriia</taxon>
        <taxon>Sphingobacteriales</taxon>
        <taxon>Sphingobacteriaceae</taxon>
        <taxon>Sphingobacterium</taxon>
    </lineage>
</organism>
<dbReference type="RefSeq" id="WP_170852659.1">
    <property type="nucleotide sequence ID" value="NZ_FOZZ01000009.1"/>
</dbReference>
<feature type="compositionally biased region" description="Basic and acidic residues" evidence="1">
    <location>
        <begin position="178"/>
        <end position="189"/>
    </location>
</feature>
<evidence type="ECO:0000313" key="3">
    <source>
        <dbReference type="Proteomes" id="UP000198785"/>
    </source>
</evidence>
<proteinExistence type="predicted"/>
<name>A0A1I6UJI0_9SPHI</name>
<feature type="non-terminal residue" evidence="2">
    <location>
        <position position="197"/>
    </location>
</feature>
<keyword evidence="3" id="KW-1185">Reference proteome</keyword>
<dbReference type="AlphaFoldDB" id="A0A1I6UJI0"/>
<dbReference type="EMBL" id="FOZZ01000009">
    <property type="protein sequence ID" value="SFT01588.1"/>
    <property type="molecule type" value="Genomic_DNA"/>
</dbReference>
<feature type="region of interest" description="Disordered" evidence="1">
    <location>
        <begin position="104"/>
        <end position="197"/>
    </location>
</feature>
<sequence>MVTFEEFFTKKKIDLSRLKADNQALYQEFAAHYALMGEKSFDHTKKFWFNRLRKNYLLPDASVEKTQTPNQDATLDIAVTSNSPGTETVKPTGFKPRFKTSVVKTTNEEKHNATDTDLETPKPIGFKPRFKPAATNPTEQEVEQNTETEEPTAQPTGFKPRFKAGMTKTAEQPQQPEPKSEEKTPEETATKPTGFKP</sequence>
<gene>
    <name evidence="2" type="ORF">SAMN05660206_10939</name>
</gene>